<dbReference type="PANTHER" id="PTHR34987">
    <property type="entry name" value="C, PUTATIVE (AFU_ORTHOLOGUE AFUA_3G02880)-RELATED"/>
    <property type="match status" value="1"/>
</dbReference>
<evidence type="ECO:0000259" key="2">
    <source>
        <dbReference type="Pfam" id="PF17390"/>
    </source>
</evidence>
<sequence>MTIVYPRRIVANKGEQIDPAECHALPFTLTSNDISKPEIILDYGRAERGRPFFEVASAGSTVGNILFEAVYSEQFGAISDKGGDGPYFLFSNAMDTYRNVLHEVKPSSSTHTVVARHEQCSQRYQRIRLLTPNTSITFLSVGFWSAKSEKASPSLFRCSDPKLNKIWEQGVRTIEMCTVQKNETLPAWDVTADGTTIHGSHWAPCRQGTRWTDICVRFDVRIDRRGASWGIHMVANGLVFCLDKERRTLTAHEGLSHESSVFPSVARGDWLIDGKVLEPEWLSIRMFAEGAQVLVLINDVEVATVSDLDLHPLLGGSANNSGSIAFGGPSGWTSTLRNLTVTDLDAATLYSNSFLPVDKERTFADFAVGTNPLPCMIDGAKRDRAVFGGDLHISGRAAAFSSANLEAVRGSIELLTSHQTKDGYLGNLCPIQAPKHTTDDEPPTYAFYSLTYALLLMVAVKDYWLFSGDETIVGEIWQKAKNLIAFAERFQDDRLLVAAPPPLSCMYFQSSNPFAVTFFPLSGPVLGVSTEINLAFYDALKAMAAMSPSDKEKQESETKADVLKQAIIQHLWDEESGILHMSDTSSPTGLCAHVNAYGLSLDIKPPHTEDKENLVQPSSKLPLAFRGLEPRFDSAGLCSPYSAAFAVEACFSQNDGLGALSLLDRVWGPMTDETHPNFSGGLWEAMNAEGEPLHKDTSLMHAWSSSPVYLLPMYLAGVEPTKPGWEEWKTSPVYAELDEVEAVVETPAGLLQIRWIFKTDEEDRGFVFVDVPKGTVGVISPPKGWLIGNGDWTCGYSETGIVVESGTIRLLLRREC</sequence>
<reference evidence="3 4" key="1">
    <citation type="journal article" date="2014" name="BMC Genomics">
        <title>Genome sequencing of four Aureobasidium pullulans varieties: biotechnological potential, stress tolerance, and description of new species.</title>
        <authorList>
            <person name="Gostin Ar C."/>
            <person name="Ohm R.A."/>
            <person name="Kogej T."/>
            <person name="Sonjak S."/>
            <person name="Turk M."/>
            <person name="Zajc J."/>
            <person name="Zalar P."/>
            <person name="Grube M."/>
            <person name="Sun H."/>
            <person name="Han J."/>
            <person name="Sharma A."/>
            <person name="Chiniquy J."/>
            <person name="Ngan C.Y."/>
            <person name="Lipzen A."/>
            <person name="Barry K."/>
            <person name="Grigoriev I.V."/>
            <person name="Gunde-Cimerman N."/>
        </authorList>
    </citation>
    <scope>NUCLEOTIDE SEQUENCE [LARGE SCALE GENOMIC DNA]</scope>
    <source>
        <strain evidence="3 4">CBS 147.97</strain>
    </source>
</reference>
<dbReference type="InterPro" id="IPR012341">
    <property type="entry name" value="6hp_glycosidase-like_sf"/>
</dbReference>
<dbReference type="PANTHER" id="PTHR34987:SF4">
    <property type="entry name" value="ALPHA-L-RHAMNOSIDASE C-TERMINAL DOMAIN-CONTAINING PROTEIN"/>
    <property type="match status" value="1"/>
</dbReference>
<dbReference type="Gene3D" id="2.60.420.10">
    <property type="entry name" value="Maltose phosphorylase, domain 3"/>
    <property type="match status" value="1"/>
</dbReference>
<dbReference type="RefSeq" id="XP_013423844.1">
    <property type="nucleotide sequence ID" value="XM_013568390.1"/>
</dbReference>
<dbReference type="GeneID" id="25412082"/>
<dbReference type="HOGENOM" id="CLU_007933_2_1_1"/>
<protein>
    <submittedName>
        <fullName evidence="3">Six-hairpin glycosidase</fullName>
    </submittedName>
</protein>
<dbReference type="InterPro" id="IPR035396">
    <property type="entry name" value="Bac_rhamnosid6H"/>
</dbReference>
<keyword evidence="4" id="KW-1185">Reference proteome</keyword>
<evidence type="ECO:0000313" key="4">
    <source>
        <dbReference type="Proteomes" id="UP000027730"/>
    </source>
</evidence>
<feature type="domain" description="Alpha-L-rhamnosidase six-hairpin glycosidase" evidence="1">
    <location>
        <begin position="373"/>
        <end position="582"/>
    </location>
</feature>
<dbReference type="InterPro" id="IPR008928">
    <property type="entry name" value="6-hairpin_glycosidase_sf"/>
</dbReference>
<evidence type="ECO:0000313" key="3">
    <source>
        <dbReference type="EMBL" id="KEQ69641.1"/>
    </source>
</evidence>
<dbReference type="GO" id="GO:0016798">
    <property type="term" value="F:hydrolase activity, acting on glycosyl bonds"/>
    <property type="evidence" value="ECO:0007669"/>
    <property type="project" value="UniProtKB-KW"/>
</dbReference>
<accession>A0A074X501</accession>
<dbReference type="STRING" id="1043004.A0A074X501"/>
<dbReference type="SUPFAM" id="SSF48208">
    <property type="entry name" value="Six-hairpin glycosidases"/>
    <property type="match status" value="1"/>
</dbReference>
<dbReference type="Gene3D" id="1.50.10.10">
    <property type="match status" value="1"/>
</dbReference>
<gene>
    <name evidence="3" type="ORF">M436DRAFT_55204</name>
</gene>
<dbReference type="Pfam" id="PF17390">
    <property type="entry name" value="Bac_rhamnosid_C"/>
    <property type="match status" value="1"/>
</dbReference>
<dbReference type="Proteomes" id="UP000027730">
    <property type="component" value="Unassembled WGS sequence"/>
</dbReference>
<dbReference type="AlphaFoldDB" id="A0A074X501"/>
<dbReference type="OrthoDB" id="10036721at2759"/>
<evidence type="ECO:0000259" key="1">
    <source>
        <dbReference type="Pfam" id="PF17389"/>
    </source>
</evidence>
<dbReference type="Pfam" id="PF17389">
    <property type="entry name" value="Bac_rhamnosid6H"/>
    <property type="match status" value="1"/>
</dbReference>
<dbReference type="EMBL" id="KL584720">
    <property type="protein sequence ID" value="KEQ69641.1"/>
    <property type="molecule type" value="Genomic_DNA"/>
</dbReference>
<feature type="domain" description="Alpha-L-rhamnosidase C-terminal" evidence="2">
    <location>
        <begin position="717"/>
        <end position="776"/>
    </location>
</feature>
<proteinExistence type="predicted"/>
<dbReference type="InterPro" id="IPR035398">
    <property type="entry name" value="Bac_rhamnosid_C"/>
</dbReference>
<keyword evidence="3" id="KW-0326">Glycosidase</keyword>
<name>A0A074X501_9PEZI</name>
<organism evidence="3 4">
    <name type="scientific">Aureobasidium namibiae CBS 147.97</name>
    <dbReference type="NCBI Taxonomy" id="1043004"/>
    <lineage>
        <taxon>Eukaryota</taxon>
        <taxon>Fungi</taxon>
        <taxon>Dikarya</taxon>
        <taxon>Ascomycota</taxon>
        <taxon>Pezizomycotina</taxon>
        <taxon>Dothideomycetes</taxon>
        <taxon>Dothideomycetidae</taxon>
        <taxon>Dothideales</taxon>
        <taxon>Saccotheciaceae</taxon>
        <taxon>Aureobasidium</taxon>
    </lineage>
</organism>
<dbReference type="Gene3D" id="2.60.120.560">
    <property type="entry name" value="Exo-inulinase, domain 1"/>
    <property type="match status" value="1"/>
</dbReference>
<dbReference type="GO" id="GO:0005975">
    <property type="term" value="P:carbohydrate metabolic process"/>
    <property type="evidence" value="ECO:0007669"/>
    <property type="project" value="InterPro"/>
</dbReference>
<keyword evidence="3" id="KW-0378">Hydrolase</keyword>